<protein>
    <submittedName>
        <fullName evidence="1">Uncharacterized protein</fullName>
    </submittedName>
</protein>
<name>A0ABU9K2G0_9BACI</name>
<accession>A0ABU9K2G0</accession>
<sequence>MNDSLENQIKKVINILEKDYKLQITNGGYIEEIYNNYKQAFQIIKSKKNLEEIKILGYTKGYTMNFSDYNTPLLREMWEAEKQLSEFKRKNFK</sequence>
<keyword evidence="2" id="KW-1185">Reference proteome</keyword>
<gene>
    <name evidence="1" type="ORF">NST17_19080</name>
</gene>
<reference evidence="1 2" key="1">
    <citation type="submission" date="2024-03" db="EMBL/GenBank/DDBJ databases">
        <title>Bacilli Hybrid Assemblies.</title>
        <authorList>
            <person name="Kovac J."/>
        </authorList>
    </citation>
    <scope>NUCLEOTIDE SEQUENCE [LARGE SCALE GENOMIC DNA]</scope>
    <source>
        <strain evidence="1 2">FSL M8-0022</strain>
    </source>
</reference>
<evidence type="ECO:0000313" key="2">
    <source>
        <dbReference type="Proteomes" id="UP001459714"/>
    </source>
</evidence>
<dbReference type="RefSeq" id="WP_342020884.1">
    <property type="nucleotide sequence ID" value="NZ_JBBYAK010000001.1"/>
</dbReference>
<organism evidence="1 2">
    <name type="scientific">Caldifermentibacillus hisashii</name>
    <dbReference type="NCBI Taxonomy" id="996558"/>
    <lineage>
        <taxon>Bacteria</taxon>
        <taxon>Bacillati</taxon>
        <taxon>Bacillota</taxon>
        <taxon>Bacilli</taxon>
        <taxon>Bacillales</taxon>
        <taxon>Bacillaceae</taxon>
        <taxon>Caldifermentibacillus</taxon>
    </lineage>
</organism>
<dbReference type="EMBL" id="JBBYAK010000001">
    <property type="protein sequence ID" value="MEL3959260.1"/>
    <property type="molecule type" value="Genomic_DNA"/>
</dbReference>
<proteinExistence type="predicted"/>
<dbReference type="Proteomes" id="UP001459714">
    <property type="component" value="Unassembled WGS sequence"/>
</dbReference>
<comment type="caution">
    <text evidence="1">The sequence shown here is derived from an EMBL/GenBank/DDBJ whole genome shotgun (WGS) entry which is preliminary data.</text>
</comment>
<evidence type="ECO:0000313" key="1">
    <source>
        <dbReference type="EMBL" id="MEL3959260.1"/>
    </source>
</evidence>